<dbReference type="GeneID" id="9183587"/>
<proteinExistence type="predicted"/>
<keyword evidence="2" id="KW-0963">Cytoplasm</keyword>
<dbReference type="EMBL" id="FN430318">
    <property type="protein sequence ID" value="CAZ83933.1"/>
    <property type="molecule type" value="Genomic_DNA"/>
</dbReference>
<dbReference type="AlphaFoldDB" id="D5GHE0"/>
<dbReference type="Proteomes" id="UP000006911">
    <property type="component" value="Unassembled WGS sequence"/>
</dbReference>
<keyword evidence="3" id="KW-0677">Repeat</keyword>
<evidence type="ECO:0000256" key="4">
    <source>
        <dbReference type="ARBA" id="ARBA00022803"/>
    </source>
</evidence>
<dbReference type="KEGG" id="tml:GSTUM_00007822001"/>
<dbReference type="Pfam" id="PF13374">
    <property type="entry name" value="TPR_10"/>
    <property type="match status" value="1"/>
</dbReference>
<name>D5GHE0_TUBMM</name>
<dbReference type="PANTHER" id="PTHR45783:SF3">
    <property type="entry name" value="KINESIN LIGHT CHAIN"/>
    <property type="match status" value="1"/>
</dbReference>
<protein>
    <submittedName>
        <fullName evidence="5">(Perigord truffle) hypothetical protein</fullName>
    </submittedName>
</protein>
<dbReference type="GO" id="GO:0005737">
    <property type="term" value="C:cytoplasm"/>
    <property type="evidence" value="ECO:0007669"/>
    <property type="project" value="UniProtKB-SubCell"/>
</dbReference>
<dbReference type="GO" id="GO:0019894">
    <property type="term" value="F:kinesin binding"/>
    <property type="evidence" value="ECO:0007669"/>
    <property type="project" value="TreeGrafter"/>
</dbReference>
<gene>
    <name evidence="5" type="ORF">GSTUM_00007822001</name>
</gene>
<keyword evidence="6" id="KW-1185">Reference proteome</keyword>
<dbReference type="InParanoid" id="D5GHE0"/>
<reference evidence="5 6" key="1">
    <citation type="journal article" date="2010" name="Nature">
        <title>Perigord black truffle genome uncovers evolutionary origins and mechanisms of symbiosis.</title>
        <authorList>
            <person name="Martin F."/>
            <person name="Kohler A."/>
            <person name="Murat C."/>
            <person name="Balestrini R."/>
            <person name="Coutinho P.M."/>
            <person name="Jaillon O."/>
            <person name="Montanini B."/>
            <person name="Morin E."/>
            <person name="Noel B."/>
            <person name="Percudani R."/>
            <person name="Porcel B."/>
            <person name="Rubini A."/>
            <person name="Amicucci A."/>
            <person name="Amselem J."/>
            <person name="Anthouard V."/>
            <person name="Arcioni S."/>
            <person name="Artiguenave F."/>
            <person name="Aury J.M."/>
            <person name="Ballario P."/>
            <person name="Bolchi A."/>
            <person name="Brenna A."/>
            <person name="Brun A."/>
            <person name="Buee M."/>
            <person name="Cantarel B."/>
            <person name="Chevalier G."/>
            <person name="Couloux A."/>
            <person name="Da Silva C."/>
            <person name="Denoeud F."/>
            <person name="Duplessis S."/>
            <person name="Ghignone S."/>
            <person name="Hilselberger B."/>
            <person name="Iotti M."/>
            <person name="Marcais B."/>
            <person name="Mello A."/>
            <person name="Miranda M."/>
            <person name="Pacioni G."/>
            <person name="Quesneville H."/>
            <person name="Riccioni C."/>
            <person name="Ruotolo R."/>
            <person name="Splivallo R."/>
            <person name="Stocchi V."/>
            <person name="Tisserant E."/>
            <person name="Viscomi A.R."/>
            <person name="Zambonelli A."/>
            <person name="Zampieri E."/>
            <person name="Henrissat B."/>
            <person name="Lebrun M.H."/>
            <person name="Paolocci F."/>
            <person name="Bonfante P."/>
            <person name="Ottonello S."/>
            <person name="Wincker P."/>
        </authorList>
    </citation>
    <scope>NUCLEOTIDE SEQUENCE [LARGE SCALE GENOMIC DNA]</scope>
    <source>
        <strain evidence="5 6">Mel28</strain>
    </source>
</reference>
<dbReference type="GO" id="GO:0005871">
    <property type="term" value="C:kinesin complex"/>
    <property type="evidence" value="ECO:0007669"/>
    <property type="project" value="InterPro"/>
</dbReference>
<dbReference type="STRING" id="656061.D5GHE0"/>
<dbReference type="OMA" id="ANKQRIT"/>
<sequence>MRRFMRAGVQKIIGPDHQDSTRNINNQGVALHQQGKYDEAEILHRSALGDREKALGLDHRDTLNSVNNLGATLHCQGKHDEAEIMHRRALRGREKTPSTRRDATCRNTLGETLLDLKRYSEGEAICRRALAGREKTLGPDHRDTLLSVNNLGLALRN</sequence>
<dbReference type="SUPFAM" id="SSF48452">
    <property type="entry name" value="TPR-like"/>
    <property type="match status" value="1"/>
</dbReference>
<evidence type="ECO:0000313" key="5">
    <source>
        <dbReference type="EMBL" id="CAZ83933.1"/>
    </source>
</evidence>
<comment type="subcellular location">
    <subcellularLocation>
        <location evidence="1">Cytoplasm</location>
    </subcellularLocation>
</comment>
<evidence type="ECO:0000313" key="6">
    <source>
        <dbReference type="Proteomes" id="UP000006911"/>
    </source>
</evidence>
<dbReference type="HOGENOM" id="CLU_000288_125_15_1"/>
<dbReference type="Pfam" id="PF13424">
    <property type="entry name" value="TPR_12"/>
    <property type="match status" value="1"/>
</dbReference>
<accession>D5GHE0</accession>
<keyword evidence="4" id="KW-0802">TPR repeat</keyword>
<dbReference type="InterPro" id="IPR011990">
    <property type="entry name" value="TPR-like_helical_dom_sf"/>
</dbReference>
<evidence type="ECO:0000256" key="1">
    <source>
        <dbReference type="ARBA" id="ARBA00004496"/>
    </source>
</evidence>
<organism evidence="5 6">
    <name type="scientific">Tuber melanosporum (strain Mel28)</name>
    <name type="common">Perigord black truffle</name>
    <dbReference type="NCBI Taxonomy" id="656061"/>
    <lineage>
        <taxon>Eukaryota</taxon>
        <taxon>Fungi</taxon>
        <taxon>Dikarya</taxon>
        <taxon>Ascomycota</taxon>
        <taxon>Pezizomycotina</taxon>
        <taxon>Pezizomycetes</taxon>
        <taxon>Pezizales</taxon>
        <taxon>Tuberaceae</taxon>
        <taxon>Tuber</taxon>
    </lineage>
</organism>
<dbReference type="InterPro" id="IPR002151">
    <property type="entry name" value="Kinesin_light"/>
</dbReference>
<evidence type="ECO:0000256" key="3">
    <source>
        <dbReference type="ARBA" id="ARBA00022737"/>
    </source>
</evidence>
<dbReference type="eggNOG" id="KOG1840">
    <property type="taxonomic scope" value="Eukaryota"/>
</dbReference>
<dbReference type="RefSeq" id="XP_002839742.1">
    <property type="nucleotide sequence ID" value="XM_002839696.1"/>
</dbReference>
<evidence type="ECO:0000256" key="2">
    <source>
        <dbReference type="ARBA" id="ARBA00022490"/>
    </source>
</evidence>
<dbReference type="Gene3D" id="1.25.40.10">
    <property type="entry name" value="Tetratricopeptide repeat domain"/>
    <property type="match status" value="2"/>
</dbReference>
<dbReference type="GO" id="GO:0007018">
    <property type="term" value="P:microtubule-based movement"/>
    <property type="evidence" value="ECO:0007669"/>
    <property type="project" value="TreeGrafter"/>
</dbReference>
<dbReference type="PANTHER" id="PTHR45783">
    <property type="entry name" value="KINESIN LIGHT CHAIN"/>
    <property type="match status" value="1"/>
</dbReference>